<dbReference type="InterPro" id="IPR005913">
    <property type="entry name" value="dTDP_dehydrorham_reduct"/>
</dbReference>
<dbReference type="PANTHER" id="PTHR10491:SF4">
    <property type="entry name" value="METHIONINE ADENOSYLTRANSFERASE 2 SUBUNIT BETA"/>
    <property type="match status" value="1"/>
</dbReference>
<comment type="cofactor">
    <cofactor evidence="6">
        <name>Mg(2+)</name>
        <dbReference type="ChEBI" id="CHEBI:18420"/>
    </cofactor>
    <text evidence="6">Binds 1 Mg(2+) ion per monomer.</text>
</comment>
<dbReference type="STRING" id="187304.B0E33_01650"/>
<dbReference type="CDD" id="cd05254">
    <property type="entry name" value="dTDP_HR_like_SDR_e"/>
    <property type="match status" value="1"/>
</dbReference>
<dbReference type="RefSeq" id="WP_055653484.1">
    <property type="nucleotide sequence ID" value="NZ_CXST01000001.1"/>
</dbReference>
<sequence length="296" mass="32227">MTRILLTGANGQLGYEVIQQARALALDIVALDRSTLDITDRKAAAEIVQNSAPDLIINAAAYTAVDRAETDRQAAFAVNRDGARNLAEVAERRGAVLIHFSTDYVFDGAKPQPYVEEDTVGPLGVYGESKEAGEAAVRTVSERHLILRTSWVYGVHGANFVRTMLRLAREKDEIRVVTDQTGCPTYAADLAEIALQLSVQVLKGDFPKDGYGTFHCAGQGQVSWHGFASKIFELVGERLCKQPELIGIPASEFPTLANRPANSALDCSKLSRVHGLSARDWPVALSDMLDRLYLNA</sequence>
<evidence type="ECO:0000259" key="7">
    <source>
        <dbReference type="Pfam" id="PF04321"/>
    </source>
</evidence>
<dbReference type="UniPathway" id="UPA00124"/>
<keyword evidence="6" id="KW-0521">NADP</keyword>
<dbReference type="Gene3D" id="3.40.50.720">
    <property type="entry name" value="NAD(P)-binding Rossmann-like Domain"/>
    <property type="match status" value="1"/>
</dbReference>
<dbReference type="GO" id="GO:0008831">
    <property type="term" value="F:dTDP-4-dehydrorhamnose reductase activity"/>
    <property type="evidence" value="ECO:0007669"/>
    <property type="project" value="UniProtKB-EC"/>
</dbReference>
<dbReference type="AlphaFoldDB" id="A0A0M6XX99"/>
<name>A0A0M6XX99_9HYPH</name>
<comment type="pathway">
    <text evidence="1 6">Carbohydrate biosynthesis; dTDP-L-rhamnose biosynthesis.</text>
</comment>
<dbReference type="Proteomes" id="UP000048926">
    <property type="component" value="Unassembled WGS sequence"/>
</dbReference>
<evidence type="ECO:0000256" key="6">
    <source>
        <dbReference type="RuleBase" id="RU364082"/>
    </source>
</evidence>
<dbReference type="GO" id="GO:0019305">
    <property type="term" value="P:dTDP-rhamnose biosynthetic process"/>
    <property type="evidence" value="ECO:0007669"/>
    <property type="project" value="UniProtKB-UniPathway"/>
</dbReference>
<evidence type="ECO:0000256" key="2">
    <source>
        <dbReference type="ARBA" id="ARBA00010944"/>
    </source>
</evidence>
<evidence type="ECO:0000313" key="8">
    <source>
        <dbReference type="EMBL" id="CTQ41648.1"/>
    </source>
</evidence>
<organism evidence="8 9">
    <name type="scientific">Roseibium aggregatum</name>
    <dbReference type="NCBI Taxonomy" id="187304"/>
    <lineage>
        <taxon>Bacteria</taxon>
        <taxon>Pseudomonadati</taxon>
        <taxon>Pseudomonadota</taxon>
        <taxon>Alphaproteobacteria</taxon>
        <taxon>Hyphomicrobiales</taxon>
        <taxon>Stappiaceae</taxon>
        <taxon>Roseibium</taxon>
    </lineage>
</organism>
<reference evidence="9" key="1">
    <citation type="submission" date="2015-07" db="EMBL/GenBank/DDBJ databases">
        <authorList>
            <person name="Rodrigo-Torres Lidia"/>
            <person name="Arahal R.David."/>
        </authorList>
    </citation>
    <scope>NUCLEOTIDE SEQUENCE [LARGE SCALE GENOMIC DNA]</scope>
    <source>
        <strain evidence="9">CECT 4801</strain>
    </source>
</reference>
<evidence type="ECO:0000256" key="4">
    <source>
        <dbReference type="ARBA" id="ARBA00017099"/>
    </source>
</evidence>
<evidence type="ECO:0000256" key="3">
    <source>
        <dbReference type="ARBA" id="ARBA00012929"/>
    </source>
</evidence>
<proteinExistence type="inferred from homology"/>
<evidence type="ECO:0000313" key="9">
    <source>
        <dbReference type="Proteomes" id="UP000048926"/>
    </source>
</evidence>
<protein>
    <recommendedName>
        <fullName evidence="4 6">dTDP-4-dehydrorhamnose reductase</fullName>
        <ecNumber evidence="3 6">1.1.1.133</ecNumber>
    </recommendedName>
</protein>
<feature type="domain" description="RmlD-like substrate binding" evidence="7">
    <location>
        <begin position="3"/>
        <end position="292"/>
    </location>
</feature>
<dbReference type="PANTHER" id="PTHR10491">
    <property type="entry name" value="DTDP-4-DEHYDRORHAMNOSE REDUCTASE"/>
    <property type="match status" value="1"/>
</dbReference>
<keyword evidence="6 8" id="KW-0560">Oxidoreductase</keyword>
<keyword evidence="9" id="KW-1185">Reference proteome</keyword>
<dbReference type="NCBIfam" id="TIGR01214">
    <property type="entry name" value="rmlD"/>
    <property type="match status" value="1"/>
</dbReference>
<dbReference type="EC" id="1.1.1.133" evidence="3 6"/>
<dbReference type="SUPFAM" id="SSF51735">
    <property type="entry name" value="NAD(P)-binding Rossmann-fold domains"/>
    <property type="match status" value="1"/>
</dbReference>
<evidence type="ECO:0000256" key="1">
    <source>
        <dbReference type="ARBA" id="ARBA00004781"/>
    </source>
</evidence>
<dbReference type="InterPro" id="IPR029903">
    <property type="entry name" value="RmlD-like-bd"/>
</dbReference>
<dbReference type="Gene3D" id="3.90.25.10">
    <property type="entry name" value="UDP-galactose 4-epimerase, domain 1"/>
    <property type="match status" value="1"/>
</dbReference>
<accession>A0A0M6XX99</accession>
<dbReference type="Pfam" id="PF04321">
    <property type="entry name" value="RmlD_sub_bind"/>
    <property type="match status" value="1"/>
</dbReference>
<dbReference type="EMBL" id="CXST01000001">
    <property type="protein sequence ID" value="CTQ41648.1"/>
    <property type="molecule type" value="Genomic_DNA"/>
</dbReference>
<dbReference type="GO" id="GO:0005829">
    <property type="term" value="C:cytosol"/>
    <property type="evidence" value="ECO:0007669"/>
    <property type="project" value="TreeGrafter"/>
</dbReference>
<evidence type="ECO:0000256" key="5">
    <source>
        <dbReference type="ARBA" id="ARBA00048200"/>
    </source>
</evidence>
<dbReference type="InterPro" id="IPR036291">
    <property type="entry name" value="NAD(P)-bd_dom_sf"/>
</dbReference>
<dbReference type="FunFam" id="3.40.50.720:FF:000159">
    <property type="entry name" value="dTDP-4-dehydrorhamnose reductase"/>
    <property type="match status" value="1"/>
</dbReference>
<comment type="catalytic activity">
    <reaction evidence="5 6">
        <text>dTDP-beta-L-rhamnose + NADP(+) = dTDP-4-dehydro-beta-L-rhamnose + NADPH + H(+)</text>
        <dbReference type="Rhea" id="RHEA:21796"/>
        <dbReference type="ChEBI" id="CHEBI:15378"/>
        <dbReference type="ChEBI" id="CHEBI:57510"/>
        <dbReference type="ChEBI" id="CHEBI:57783"/>
        <dbReference type="ChEBI" id="CHEBI:58349"/>
        <dbReference type="ChEBI" id="CHEBI:62830"/>
        <dbReference type="EC" id="1.1.1.133"/>
    </reaction>
</comment>
<gene>
    <name evidence="8" type="primary">rfbD_1</name>
    <name evidence="8" type="ORF">LAL4801_00066</name>
</gene>
<comment type="function">
    <text evidence="6">Catalyzes the reduction of dTDP-6-deoxy-L-lyxo-4-hexulose to yield dTDP-L-rhamnose.</text>
</comment>
<comment type="similarity">
    <text evidence="2 6">Belongs to the dTDP-4-dehydrorhamnose reductase family.</text>
</comment>